<keyword evidence="8" id="KW-1185">Reference proteome</keyword>
<dbReference type="InterPro" id="IPR001610">
    <property type="entry name" value="PAC"/>
</dbReference>
<dbReference type="SUPFAM" id="SSF55785">
    <property type="entry name" value="PYP-like sensor domain (PAS domain)"/>
    <property type="match status" value="1"/>
</dbReference>
<dbReference type="PROSITE" id="PS50113">
    <property type="entry name" value="PAC"/>
    <property type="match status" value="1"/>
</dbReference>
<feature type="domain" description="STAS" evidence="6">
    <location>
        <begin position="147"/>
        <end position="258"/>
    </location>
</feature>
<sequence>MEDIVEDYIFNKLLEKAVDHTRVGVTITDPGQPDNPIIYANKGFEHITGYHRSEILGRNCRFLQGERTQEEQVNQLRQAISNEESVAVTVLNYRKSGEAFWNELHIDPIYVEEKGRYYFIGIQKDVSDKKKAEEDLTTSMNEVIALSTPIVPLTDDISVLPLIGNMDRDRIALISNHIAEKMTALKHKKLIVELSGLIDFDEEVIRGIYRLNDLLQLLGTELIIAGISPEFAMRSARMQVNLDSIQSFSSVKAALEKVQQP</sequence>
<keyword evidence="1" id="KW-0285">Flavoprotein</keyword>
<keyword evidence="3" id="KW-0157">Chromophore</keyword>
<name>A0ABQ1QHW0_9BACI</name>
<evidence type="ECO:0000313" key="8">
    <source>
        <dbReference type="Proteomes" id="UP000642571"/>
    </source>
</evidence>
<comment type="caution">
    <text evidence="7">The sequence shown here is derived from an EMBL/GenBank/DDBJ whole genome shotgun (WGS) entry which is preliminary data.</text>
</comment>
<dbReference type="Gene3D" id="3.30.750.24">
    <property type="entry name" value="STAS domain"/>
    <property type="match status" value="1"/>
</dbReference>
<dbReference type="InterPro" id="IPR000014">
    <property type="entry name" value="PAS"/>
</dbReference>
<dbReference type="NCBIfam" id="TIGR00229">
    <property type="entry name" value="sensory_box"/>
    <property type="match status" value="1"/>
</dbReference>
<dbReference type="SUPFAM" id="SSF52091">
    <property type="entry name" value="SpoIIaa-like"/>
    <property type="match status" value="1"/>
</dbReference>
<dbReference type="RefSeq" id="WP_188656056.1">
    <property type="nucleotide sequence ID" value="NZ_BMIN01000026.1"/>
</dbReference>
<dbReference type="SMART" id="SM00086">
    <property type="entry name" value="PAC"/>
    <property type="match status" value="1"/>
</dbReference>
<organism evidence="7 8">
    <name type="scientific">Pontibacillus salipaludis</name>
    <dbReference type="NCBI Taxonomy" id="1697394"/>
    <lineage>
        <taxon>Bacteria</taxon>
        <taxon>Bacillati</taxon>
        <taxon>Bacillota</taxon>
        <taxon>Bacilli</taxon>
        <taxon>Bacillales</taxon>
        <taxon>Bacillaceae</taxon>
        <taxon>Pontibacillus</taxon>
    </lineage>
</organism>
<dbReference type="InterPro" id="IPR002645">
    <property type="entry name" value="STAS_dom"/>
</dbReference>
<dbReference type="CDD" id="cd07041">
    <property type="entry name" value="STAS_RsbR_RsbS_like"/>
    <property type="match status" value="1"/>
</dbReference>
<evidence type="ECO:0000313" key="7">
    <source>
        <dbReference type="EMBL" id="GGD28077.1"/>
    </source>
</evidence>
<dbReference type="InterPro" id="IPR000700">
    <property type="entry name" value="PAS-assoc_C"/>
</dbReference>
<feature type="domain" description="PAS" evidence="4">
    <location>
        <begin position="10"/>
        <end position="83"/>
    </location>
</feature>
<evidence type="ECO:0000259" key="6">
    <source>
        <dbReference type="PROSITE" id="PS50801"/>
    </source>
</evidence>
<evidence type="ECO:0000259" key="4">
    <source>
        <dbReference type="PROSITE" id="PS50112"/>
    </source>
</evidence>
<dbReference type="SMART" id="SM00091">
    <property type="entry name" value="PAS"/>
    <property type="match status" value="1"/>
</dbReference>
<gene>
    <name evidence="7" type="primary">pfyP</name>
    <name evidence="7" type="ORF">GCM10011389_39550</name>
</gene>
<protein>
    <submittedName>
        <fullName evidence="7">Blue-light photoreceptor</fullName>
    </submittedName>
</protein>
<dbReference type="Gene3D" id="3.30.450.20">
    <property type="entry name" value="PAS domain"/>
    <property type="match status" value="1"/>
</dbReference>
<dbReference type="PROSITE" id="PS50112">
    <property type="entry name" value="PAS"/>
    <property type="match status" value="1"/>
</dbReference>
<dbReference type="InterPro" id="IPR035965">
    <property type="entry name" value="PAS-like_dom_sf"/>
</dbReference>
<dbReference type="InterPro" id="IPR036513">
    <property type="entry name" value="STAS_dom_sf"/>
</dbReference>
<dbReference type="Pfam" id="PF01740">
    <property type="entry name" value="STAS"/>
    <property type="match status" value="1"/>
</dbReference>
<dbReference type="Proteomes" id="UP000642571">
    <property type="component" value="Unassembled WGS sequence"/>
</dbReference>
<keyword evidence="2" id="KW-0288">FMN</keyword>
<feature type="domain" description="PAC" evidence="5">
    <location>
        <begin position="84"/>
        <end position="138"/>
    </location>
</feature>
<evidence type="ECO:0000256" key="2">
    <source>
        <dbReference type="ARBA" id="ARBA00022643"/>
    </source>
</evidence>
<dbReference type="PANTHER" id="PTHR47429">
    <property type="entry name" value="PROTEIN TWIN LOV 1"/>
    <property type="match status" value="1"/>
</dbReference>
<proteinExistence type="predicted"/>
<dbReference type="CDD" id="cd00130">
    <property type="entry name" value="PAS"/>
    <property type="match status" value="1"/>
</dbReference>
<evidence type="ECO:0000256" key="1">
    <source>
        <dbReference type="ARBA" id="ARBA00022630"/>
    </source>
</evidence>
<dbReference type="PANTHER" id="PTHR47429:SF2">
    <property type="entry name" value="PROTEIN TWIN LOV 1"/>
    <property type="match status" value="1"/>
</dbReference>
<dbReference type="EMBL" id="BMIN01000026">
    <property type="protein sequence ID" value="GGD28077.1"/>
    <property type="molecule type" value="Genomic_DNA"/>
</dbReference>
<evidence type="ECO:0000259" key="5">
    <source>
        <dbReference type="PROSITE" id="PS50113"/>
    </source>
</evidence>
<accession>A0ABQ1QHW0</accession>
<dbReference type="PROSITE" id="PS50801">
    <property type="entry name" value="STAS"/>
    <property type="match status" value="1"/>
</dbReference>
<reference evidence="8" key="1">
    <citation type="journal article" date="2019" name="Int. J. Syst. Evol. Microbiol.">
        <title>The Global Catalogue of Microorganisms (GCM) 10K type strain sequencing project: providing services to taxonomists for standard genome sequencing and annotation.</title>
        <authorList>
            <consortium name="The Broad Institute Genomics Platform"/>
            <consortium name="The Broad Institute Genome Sequencing Center for Infectious Disease"/>
            <person name="Wu L."/>
            <person name="Ma J."/>
        </authorList>
    </citation>
    <scope>NUCLEOTIDE SEQUENCE [LARGE SCALE GENOMIC DNA]</scope>
    <source>
        <strain evidence="8">CGMCC 1.15353</strain>
    </source>
</reference>
<dbReference type="Pfam" id="PF13426">
    <property type="entry name" value="PAS_9"/>
    <property type="match status" value="1"/>
</dbReference>
<evidence type="ECO:0000256" key="3">
    <source>
        <dbReference type="ARBA" id="ARBA00022991"/>
    </source>
</evidence>